<dbReference type="FunFam" id="2.60.40.10:FF:001084">
    <property type="entry name" value="obscurin-like isoform X3"/>
    <property type="match status" value="3"/>
</dbReference>
<evidence type="ECO:0000256" key="2">
    <source>
        <dbReference type="ARBA" id="ARBA00022490"/>
    </source>
</evidence>
<feature type="domain" description="Ig-like" evidence="7">
    <location>
        <begin position="115"/>
        <end position="202"/>
    </location>
</feature>
<organism evidence="9 10">
    <name type="scientific">Pygocentrus nattereri</name>
    <name type="common">Red-bellied piranha</name>
    <dbReference type="NCBI Taxonomy" id="42514"/>
    <lineage>
        <taxon>Eukaryota</taxon>
        <taxon>Metazoa</taxon>
        <taxon>Chordata</taxon>
        <taxon>Craniata</taxon>
        <taxon>Vertebrata</taxon>
        <taxon>Euteleostomi</taxon>
        <taxon>Actinopterygii</taxon>
        <taxon>Neopterygii</taxon>
        <taxon>Teleostei</taxon>
        <taxon>Ostariophysi</taxon>
        <taxon>Characiformes</taxon>
        <taxon>Characoidei</taxon>
        <taxon>Pygocentrus</taxon>
    </lineage>
</organism>
<feature type="domain" description="Ig-like" evidence="7">
    <location>
        <begin position="1230"/>
        <end position="1299"/>
    </location>
</feature>
<dbReference type="InterPro" id="IPR013098">
    <property type="entry name" value="Ig_I-set"/>
</dbReference>
<dbReference type="FunFam" id="2.60.40.10:FF:000211">
    <property type="entry name" value="Obscurin-like protein 1"/>
    <property type="match status" value="8"/>
</dbReference>
<dbReference type="GO" id="GO:0005737">
    <property type="term" value="C:cytoplasm"/>
    <property type="evidence" value="ECO:0007669"/>
    <property type="project" value="UniProtKB-SubCell"/>
</dbReference>
<dbReference type="CDD" id="cd00063">
    <property type="entry name" value="FN3"/>
    <property type="match status" value="1"/>
</dbReference>
<dbReference type="Proteomes" id="UP001501920">
    <property type="component" value="Chromosome 30"/>
</dbReference>
<evidence type="ECO:0000256" key="3">
    <source>
        <dbReference type="ARBA" id="ARBA00022553"/>
    </source>
</evidence>
<keyword evidence="10" id="KW-1185">Reference proteome</keyword>
<name>A0AAR2KKM4_PYGNA</name>
<dbReference type="FunFam" id="2.60.40.10:FF:001752">
    <property type="entry name" value="obscurin-like isoform X3"/>
    <property type="match status" value="1"/>
</dbReference>
<accession>A0AAR2KKM4</accession>
<feature type="domain" description="Ig-like" evidence="7">
    <location>
        <begin position="1711"/>
        <end position="1782"/>
    </location>
</feature>
<dbReference type="InterPro" id="IPR003599">
    <property type="entry name" value="Ig_sub"/>
</dbReference>
<dbReference type="FunFam" id="2.60.40.10:FF:000502">
    <property type="entry name" value="obscurin-like protein 1 isoform X2"/>
    <property type="match status" value="1"/>
</dbReference>
<evidence type="ECO:0000313" key="10">
    <source>
        <dbReference type="Proteomes" id="UP001501920"/>
    </source>
</evidence>
<reference evidence="9" key="2">
    <citation type="submission" date="2025-08" db="UniProtKB">
        <authorList>
            <consortium name="Ensembl"/>
        </authorList>
    </citation>
    <scope>IDENTIFICATION</scope>
</reference>
<dbReference type="Gene3D" id="2.60.40.10">
    <property type="entry name" value="Immunoglobulins"/>
    <property type="match status" value="19"/>
</dbReference>
<protein>
    <submittedName>
        <fullName evidence="9">Obscurin like cytoskeletal adaptor 1a</fullName>
    </submittedName>
</protein>
<evidence type="ECO:0000256" key="1">
    <source>
        <dbReference type="ARBA" id="ARBA00004496"/>
    </source>
</evidence>
<reference evidence="9 10" key="1">
    <citation type="submission" date="2020-10" db="EMBL/GenBank/DDBJ databases">
        <title>Pygocentrus nattereri (red-bellied piranha) genome, fPygNat1, primary haplotype.</title>
        <authorList>
            <person name="Myers G."/>
            <person name="Meyer A."/>
            <person name="Karagic N."/>
            <person name="Pippel M."/>
            <person name="Winkler S."/>
            <person name="Tracey A."/>
            <person name="Wood J."/>
            <person name="Formenti G."/>
            <person name="Howe K."/>
            <person name="Fedrigo O."/>
            <person name="Jarvis E.D."/>
        </authorList>
    </citation>
    <scope>NUCLEOTIDE SEQUENCE [LARGE SCALE GENOMIC DNA]</scope>
</reference>
<feature type="domain" description="Ig-like" evidence="7">
    <location>
        <begin position="856"/>
        <end position="934"/>
    </location>
</feature>
<evidence type="ECO:0000259" key="8">
    <source>
        <dbReference type="PROSITE" id="PS50853"/>
    </source>
</evidence>
<dbReference type="InterPro" id="IPR003961">
    <property type="entry name" value="FN3_dom"/>
</dbReference>
<feature type="domain" description="Ig-like" evidence="7">
    <location>
        <begin position="8"/>
        <end position="96"/>
    </location>
</feature>
<keyword evidence="4" id="KW-0677">Repeat</keyword>
<dbReference type="SUPFAM" id="SSF49265">
    <property type="entry name" value="Fibronectin type III"/>
    <property type="match status" value="1"/>
</dbReference>
<dbReference type="InterPro" id="IPR036179">
    <property type="entry name" value="Ig-like_dom_sf"/>
</dbReference>
<proteinExistence type="predicted"/>
<dbReference type="GeneTree" id="ENSGT00940000156702"/>
<dbReference type="PROSITE" id="PS50835">
    <property type="entry name" value="IG_LIKE"/>
    <property type="match status" value="13"/>
</dbReference>
<feature type="domain" description="Ig-like" evidence="7">
    <location>
        <begin position="778"/>
        <end position="851"/>
    </location>
</feature>
<dbReference type="PROSITE" id="PS50853">
    <property type="entry name" value="FN3"/>
    <property type="match status" value="1"/>
</dbReference>
<dbReference type="Pfam" id="PF13927">
    <property type="entry name" value="Ig_3"/>
    <property type="match status" value="1"/>
</dbReference>
<evidence type="ECO:0000256" key="6">
    <source>
        <dbReference type="ARBA" id="ARBA00023319"/>
    </source>
</evidence>
<comment type="subcellular location">
    <subcellularLocation>
        <location evidence="1">Cytoplasm</location>
    </subcellularLocation>
</comment>
<feature type="domain" description="Ig-like" evidence="7">
    <location>
        <begin position="219"/>
        <end position="309"/>
    </location>
</feature>
<dbReference type="Pfam" id="PF07679">
    <property type="entry name" value="I-set"/>
    <property type="match status" value="13"/>
</dbReference>
<feature type="domain" description="Ig-like" evidence="7">
    <location>
        <begin position="688"/>
        <end position="749"/>
    </location>
</feature>
<dbReference type="InterPro" id="IPR036116">
    <property type="entry name" value="FN3_sf"/>
</dbReference>
<dbReference type="InterPro" id="IPR007110">
    <property type="entry name" value="Ig-like_dom"/>
</dbReference>
<dbReference type="PANTHER" id="PTHR35971:SF3">
    <property type="entry name" value="OBSCURIN-LIKE PROTEIN 1 ISOFORM X1"/>
    <property type="match status" value="1"/>
</dbReference>
<dbReference type="FunFam" id="2.60.40.10:FF:000241">
    <property type="entry name" value="obscurin-like protein 1 isoform X2"/>
    <property type="match status" value="1"/>
</dbReference>
<sequence length="1799" mass="201481">MDVFGGAPRVLGYPRPVLVKSGSDAVLKCQIGGDPQPDVVWERRNEPIVPDGHYRIAQDGKVYTLFISGVTLADAGQYICRAKNSIGETYAAATLKVEEQPQSQKEEDLFQDNKPRFLIKPLSLRVDRGEDAAFSCKLWGDPLPEVVWEKDGKQLKEIYESSHFHIGQQDGGWFQLKIFRTRAPDGGVYTCKAVNDHGEAVAGAVLLVEPIPEQRGEKPQLNVAKAKNFTVTEGKHAKFRCYVTGKPKPEIVWKKDGEPIGPGRRHLLFEDREGYYTLKVLYCKQQDVGLYICAASNALGNTLSAVRLSVKGPPVRFKRALQDVEVRERDVAVLECEVPEESIPTAWYLEDQRLQPGSKYGMEQKGTRRRLTIRDVGADDDGVYLCEMPDGGKSIAELAVKGTIVKKLPRRLEVLEGENAAFCVEVEEEEMEVFWFKDGLQLRETHQTIIKSFGKTHILVFVNTSYQDSGTVTFVAGRSKTSCKLRVKAIRHCPPICPVGVQMNTECPNGVVLSWSPSPNLQNSTKSVYVVEVQEVGSQEWQRCVTTETGTSAEILGDIVPCEGDYRFRICCMNKYGRSGHVEFPRVVHLSKKTNAAVTEGEDAVFSIELSASMIGTWFLNSTQLQASERCSISQSKTLHTLCFHNVPNVYDGAEITFIATGVRDSAVLQVQGMAVWSSLPRFIFESGNPIVLYCEISNPAADVRWFKDGQELHREEGLNIQSDGSMRRIVLQSSEYSHSGVYTCQSNDDIVTFHVDVEGKCQFVGFVVCRNRSVDTGHPLVLRCELSDPDAEVCWLKDGEPICPQSGIDMQINGNTRTLVIESVDFYDSGTYACRSADDVAVFEVDITVSFKEIPEEERQKSTTELDPVVLHCELSRPDATARWLKDGAEVLQTDNVTIQAEGTMRRLIIRSAQLSDAGAYTCQAGDNTMSFTVNVKEPPVMIVDPKDDVHMDRYVSEVIVLNCELSRSNGQACWFKDGLKVQDCKNIQLSAEGPYRTLTIQCASTRDSGEYVCDTGGDSVFFQLSVTEAPVRIVSPSTPEVEVHLIASERLVLSCEISKAEAEVCWYCDGMEVEESEELILEEDGVHRSLIIRRTTIDDSAEYVCETADDSVTFWVKIEEPPVKLSTSKKADGIIQNFAGEAVVLELEVSRENAEVCWMKDGVKVEESSNITIHVDGLIRKLIIHSPALADSGLYTCNATDDTVDFQVKINGMFRNATFILPYAAQLSDDIVLECELSRPHGEVKWYKNGDHIEENERFCFEEEGAFRSLVILCAELEDSGEYILDAKDDSISFHVTVQGVKLFKSVSLCLHNTTVMESEEATFKCVVSPEDVQMVWFMDGEIIKPSERFIIGQNGLCHTLIIRNVQLLDSSRITAEAEGVISKASLKVQEAQVLFTKKMEVVMAEEFGEATLETEVSLESGEVQWMRQGVVIQPGPRHTLTQSGRKRSLKITNLSLSDRGTYRCETLHDRTQVKLNVEPRKITIRKGLMDIETFERETASFEVELSHADVEGVWQKDGLRVKPNNTFRTSANGCVHSLTLTNLTLEDTGTITFSAEGLRTSARLVRELEIITELEDLYIKEDQNAVFMCEVSMEDMPGEWYKNAHRIRPSSTIKTRREGQHVMPLVIETFLGYNFRHFNIPCLLHVDNCSDSVKDSRHFPTGQTFFLFSTGTKHFLLICNVTTEDAGEIKFVSKQVESVAYLEIQELPVSIVRPLRDRTALEKHRVILECTVSSPRCEVTWYKGDEELETSERMEIFSEGCYHKLVIHQVAVEDEGTYSIEVGEHMSTAKLMVEGK</sequence>
<reference evidence="9" key="3">
    <citation type="submission" date="2025-09" db="UniProtKB">
        <authorList>
            <consortium name="Ensembl"/>
        </authorList>
    </citation>
    <scope>IDENTIFICATION</scope>
</reference>
<evidence type="ECO:0000256" key="4">
    <source>
        <dbReference type="ARBA" id="ARBA00022737"/>
    </source>
</evidence>
<keyword evidence="3" id="KW-0597">Phosphoprotein</keyword>
<keyword evidence="5" id="KW-1015">Disulfide bond</keyword>
<feature type="domain" description="Ig-like" evidence="7">
    <location>
        <begin position="313"/>
        <end position="399"/>
    </location>
</feature>
<dbReference type="PANTHER" id="PTHR35971">
    <property type="entry name" value="SI:DKEY-31G6.6"/>
    <property type="match status" value="1"/>
</dbReference>
<dbReference type="InterPro" id="IPR013783">
    <property type="entry name" value="Ig-like_fold"/>
</dbReference>
<dbReference type="SMART" id="SM00408">
    <property type="entry name" value="IGc2"/>
    <property type="match status" value="13"/>
</dbReference>
<dbReference type="InterPro" id="IPR003598">
    <property type="entry name" value="Ig_sub2"/>
</dbReference>
<feature type="domain" description="Ig-like" evidence="7">
    <location>
        <begin position="940"/>
        <end position="1029"/>
    </location>
</feature>
<dbReference type="SMART" id="SM00409">
    <property type="entry name" value="IG"/>
    <property type="match status" value="18"/>
</dbReference>
<feature type="domain" description="Ig-like" evidence="7">
    <location>
        <begin position="1032"/>
        <end position="1113"/>
    </location>
</feature>
<dbReference type="SUPFAM" id="SSF48726">
    <property type="entry name" value="Immunoglobulin"/>
    <property type="match status" value="18"/>
</dbReference>
<dbReference type="CDD" id="cd00096">
    <property type="entry name" value="Ig"/>
    <property type="match status" value="2"/>
</dbReference>
<feature type="domain" description="Fibronectin type-III" evidence="8">
    <location>
        <begin position="494"/>
        <end position="594"/>
    </location>
</feature>
<feature type="domain" description="Ig-like" evidence="7">
    <location>
        <begin position="1123"/>
        <end position="1213"/>
    </location>
</feature>
<keyword evidence="2" id="KW-0963">Cytoplasm</keyword>
<evidence type="ECO:0000313" key="9">
    <source>
        <dbReference type="Ensembl" id="ENSPNAP00000064888.1"/>
    </source>
</evidence>
<evidence type="ECO:0000259" key="7">
    <source>
        <dbReference type="PROSITE" id="PS50835"/>
    </source>
</evidence>
<dbReference type="Ensembl" id="ENSPNAT00000073373.1">
    <property type="protein sequence ID" value="ENSPNAP00000064888.1"/>
    <property type="gene ID" value="ENSPNAG00000001026.2"/>
</dbReference>
<dbReference type="InterPro" id="IPR052385">
    <property type="entry name" value="Obscurin/Obscurin-like_Reg"/>
</dbReference>
<feature type="domain" description="Ig-like" evidence="7">
    <location>
        <begin position="1307"/>
        <end position="1479"/>
    </location>
</feature>
<dbReference type="FunFam" id="2.60.40.10:FF:000464">
    <property type="entry name" value="Putative obscurin-like protein 1"/>
    <property type="match status" value="1"/>
</dbReference>
<evidence type="ECO:0000256" key="5">
    <source>
        <dbReference type="ARBA" id="ARBA00023157"/>
    </source>
</evidence>
<keyword evidence="6" id="KW-0393">Immunoglobulin domain</keyword>